<protein>
    <submittedName>
        <fullName evidence="1">Uncharacterized protein</fullName>
    </submittedName>
</protein>
<evidence type="ECO:0000313" key="2">
    <source>
        <dbReference type="Proteomes" id="UP000002875"/>
    </source>
</evidence>
<name>A0ABN4AKD6_EMTOG</name>
<accession>A0ABN4AKD6</accession>
<proteinExistence type="predicted"/>
<organism evidence="1 2">
    <name type="scientific">Emticicia oligotrophica (strain DSM 17448 / CIP 109782 / MTCC 6937 / GPTSA100-15)</name>
    <dbReference type="NCBI Taxonomy" id="929562"/>
    <lineage>
        <taxon>Bacteria</taxon>
        <taxon>Pseudomonadati</taxon>
        <taxon>Bacteroidota</taxon>
        <taxon>Cytophagia</taxon>
        <taxon>Cytophagales</taxon>
        <taxon>Leadbetterellaceae</taxon>
        <taxon>Emticicia</taxon>
    </lineage>
</organism>
<sequence>MTNESNLNFLKYRINVRAKLFKTQEIRIIRKTLLSKYSKIYNLSDLIAQIHTPIMSRGIEKAINNA</sequence>
<keyword evidence="2" id="KW-1185">Reference proteome</keyword>
<dbReference type="EMBL" id="CP002961">
    <property type="protein sequence ID" value="AFK02735.1"/>
    <property type="molecule type" value="Genomic_DNA"/>
</dbReference>
<dbReference type="Proteomes" id="UP000002875">
    <property type="component" value="Chromosome"/>
</dbReference>
<gene>
    <name evidence="1" type="ordered locus">Emtol_1589</name>
</gene>
<reference evidence="1 2" key="1">
    <citation type="submission" date="2011-07" db="EMBL/GenBank/DDBJ databases">
        <title>The complete genome of chromosome of Emticicia oligotrophica DSM 17448.</title>
        <authorList>
            <consortium name="US DOE Joint Genome Institute (JGI-PGF)"/>
            <person name="Lucas S."/>
            <person name="Han J."/>
            <person name="Lapidus A."/>
            <person name="Bruce D."/>
            <person name="Goodwin L."/>
            <person name="Pitluck S."/>
            <person name="Peters L."/>
            <person name="Kyrpides N."/>
            <person name="Mavromatis K."/>
            <person name="Ivanova N."/>
            <person name="Ovchinnikova G."/>
            <person name="Teshima H."/>
            <person name="Detter J.C."/>
            <person name="Tapia R."/>
            <person name="Han C."/>
            <person name="Land M."/>
            <person name="Hauser L."/>
            <person name="Markowitz V."/>
            <person name="Cheng J.-F."/>
            <person name="Hugenholtz P."/>
            <person name="Woyke T."/>
            <person name="Wu D."/>
            <person name="Tindall B."/>
            <person name="Pomrenke H."/>
            <person name="Brambilla E."/>
            <person name="Klenk H.-P."/>
            <person name="Eisen J.A."/>
        </authorList>
    </citation>
    <scope>NUCLEOTIDE SEQUENCE [LARGE SCALE GENOMIC DNA]</scope>
    <source>
        <strain evidence="1 2">DSM 17448</strain>
    </source>
</reference>
<evidence type="ECO:0000313" key="1">
    <source>
        <dbReference type="EMBL" id="AFK02735.1"/>
    </source>
</evidence>